<dbReference type="EC" id="6.3.3.3" evidence="8"/>
<dbReference type="InterPro" id="IPR004472">
    <property type="entry name" value="DTB_synth_BioD"/>
</dbReference>
<accession>A0AAU8I8R6</accession>
<evidence type="ECO:0000256" key="1">
    <source>
        <dbReference type="ARBA" id="ARBA00022490"/>
    </source>
</evidence>
<dbReference type="PANTHER" id="PTHR43210">
    <property type="entry name" value="DETHIOBIOTIN SYNTHETASE"/>
    <property type="match status" value="1"/>
</dbReference>
<evidence type="ECO:0000313" key="9">
    <source>
        <dbReference type="EMBL" id="MCI2261656.1"/>
    </source>
</evidence>
<evidence type="ECO:0000313" key="10">
    <source>
        <dbReference type="EMBL" id="XCI81687.1"/>
    </source>
</evidence>
<dbReference type="HAMAP" id="MF_00336">
    <property type="entry name" value="BioD"/>
    <property type="match status" value="1"/>
</dbReference>
<feature type="binding site" evidence="8">
    <location>
        <position position="18"/>
    </location>
    <ligand>
        <name>Mg(2+)</name>
        <dbReference type="ChEBI" id="CHEBI:18420"/>
    </ligand>
</feature>
<name>A0AAU8I8R6_9XANT</name>
<comment type="pathway">
    <text evidence="8">Cofactor biosynthesis; biotin biosynthesis; biotin from 7,8-diaminononanoate: step 1/2.</text>
</comment>
<comment type="caution">
    <text evidence="8">Lacks conserved residue(s) required for the propagation of feature annotation.</text>
</comment>
<comment type="function">
    <text evidence="8">Catalyzes a mechanistically unusual reaction, the ATP-dependent insertion of CO2 between the N7 and N8 nitrogen atoms of 7,8-diaminopelargonic acid (DAPA, also called 7,8-diammoniononanoate) to form a ureido ring.</text>
</comment>
<keyword evidence="1 8" id="KW-0963">Cytoplasm</keyword>
<dbReference type="PIRSF" id="PIRSF006755">
    <property type="entry name" value="DTB_synth"/>
    <property type="match status" value="1"/>
</dbReference>
<dbReference type="RefSeq" id="WP_242159703.1">
    <property type="nucleotide sequence ID" value="NZ_CP131914.1"/>
</dbReference>
<reference evidence="9" key="2">
    <citation type="submission" date="2022-01" db="EMBL/GenBank/DDBJ databases">
        <authorList>
            <person name="Rana R."/>
            <person name="Patil P.B."/>
        </authorList>
    </citation>
    <scope>NUCLEOTIDE SEQUENCE</scope>
    <source>
        <strain evidence="9">PPL560</strain>
    </source>
</reference>
<dbReference type="GO" id="GO:0005829">
    <property type="term" value="C:cytosol"/>
    <property type="evidence" value="ECO:0007669"/>
    <property type="project" value="TreeGrafter"/>
</dbReference>
<evidence type="ECO:0000256" key="3">
    <source>
        <dbReference type="ARBA" id="ARBA00022723"/>
    </source>
</evidence>
<evidence type="ECO:0000256" key="5">
    <source>
        <dbReference type="ARBA" id="ARBA00022756"/>
    </source>
</evidence>
<comment type="subunit">
    <text evidence="8">Homodimer.</text>
</comment>
<comment type="similarity">
    <text evidence="8">Belongs to the dethiobiotin synthetase family.</text>
</comment>
<feature type="binding site" evidence="8">
    <location>
        <begin position="117"/>
        <end position="120"/>
    </location>
    <ligand>
        <name>ATP</name>
        <dbReference type="ChEBI" id="CHEBI:30616"/>
    </ligand>
</feature>
<dbReference type="GO" id="GO:0000287">
    <property type="term" value="F:magnesium ion binding"/>
    <property type="evidence" value="ECO:0007669"/>
    <property type="project" value="UniProtKB-UniRule"/>
</dbReference>
<dbReference type="GO" id="GO:0009102">
    <property type="term" value="P:biotin biosynthetic process"/>
    <property type="evidence" value="ECO:0007669"/>
    <property type="project" value="UniProtKB-UniRule"/>
</dbReference>
<sequence>MAVPAFYVTGTDTGIGKTIASTALLHALRARGQRAVGMKPVASGCTREAEGWRNEDALALQEASAPRPRYDDLNPYALPLPLAPELAAADAGVQLELAPIAAAFERLRAQADVVVVEGVGGWAAPLSATLDQADLARALRLPVVLVVGLRLGCLNHARLSAAAIAADGLQCIGWIGNEIDPAMERIDDNMAMLRTRLPMPCWGRLPYRPQPQAEQLAAQLQPWAGMSPG</sequence>
<feature type="binding site" evidence="8">
    <location>
        <position position="117"/>
    </location>
    <ligand>
        <name>Mg(2+)</name>
        <dbReference type="ChEBI" id="CHEBI:18420"/>
    </ligand>
</feature>
<comment type="subcellular location">
    <subcellularLocation>
        <location evidence="8">Cytoplasm</location>
    </subcellularLocation>
</comment>
<dbReference type="EMBL" id="CP131914">
    <property type="protein sequence ID" value="XCI81687.1"/>
    <property type="molecule type" value="Genomic_DNA"/>
</dbReference>
<dbReference type="Proteomes" id="UP001430647">
    <property type="component" value="Unassembled WGS sequence"/>
</dbReference>
<keyword evidence="3 8" id="KW-0479">Metal-binding</keyword>
<dbReference type="AlphaFoldDB" id="A0AAU8I8R6"/>
<dbReference type="NCBIfam" id="TIGR00347">
    <property type="entry name" value="bioD"/>
    <property type="match status" value="1"/>
</dbReference>
<feature type="binding site" evidence="8">
    <location>
        <position position="56"/>
    </location>
    <ligand>
        <name>Mg(2+)</name>
        <dbReference type="ChEBI" id="CHEBI:18420"/>
    </ligand>
</feature>
<dbReference type="FunFam" id="3.40.50.300:FF:000292">
    <property type="entry name" value="ATP-dependent dethiobiotin synthetase BioD"/>
    <property type="match status" value="1"/>
</dbReference>
<keyword evidence="5 8" id="KW-0093">Biotin biosynthesis</keyword>
<dbReference type="KEGG" id="xin:Q7W82_05860"/>
<feature type="binding site" evidence="8">
    <location>
        <begin position="14"/>
        <end position="19"/>
    </location>
    <ligand>
        <name>ATP</name>
        <dbReference type="ChEBI" id="CHEBI:30616"/>
    </ligand>
</feature>
<keyword evidence="6 8" id="KW-0067">ATP-binding</keyword>
<keyword evidence="2 8" id="KW-0436">Ligase</keyword>
<dbReference type="GO" id="GO:0005524">
    <property type="term" value="F:ATP binding"/>
    <property type="evidence" value="ECO:0007669"/>
    <property type="project" value="UniProtKB-UniRule"/>
</dbReference>
<dbReference type="GO" id="GO:0042803">
    <property type="term" value="F:protein homodimerization activity"/>
    <property type="evidence" value="ECO:0007669"/>
    <property type="project" value="UniProtKB-ARBA"/>
</dbReference>
<reference evidence="9 11" key="1">
    <citation type="journal article" date="2022" name="Curr. Microbiol.">
        <title>Xanthomonas indica sp. nov., a Novel Member of Non-Pathogenic Xanthomonas Community from Healthy Rice Seeds.</title>
        <authorList>
            <person name="Rana R."/>
            <person name="Madhavan V.N."/>
            <person name="Saroha T."/>
            <person name="Bansal K."/>
            <person name="Kaur A."/>
            <person name="Sonti R.V."/>
            <person name="Patel H.K."/>
            <person name="Patil P.B."/>
        </authorList>
    </citation>
    <scope>NUCLEOTIDE SEQUENCE [LARGE SCALE GENOMIC DNA]</scope>
    <source>
        <strain evidence="9 11">PPL560</strain>
    </source>
</reference>
<keyword evidence="7 8" id="KW-0460">Magnesium</keyword>
<reference evidence="10" key="3">
    <citation type="submission" date="2023-08" db="EMBL/GenBank/DDBJ databases">
        <title>Complete genome sequence of Xanthomonas indica.</title>
        <authorList>
            <person name="Patil P.B."/>
            <person name="Rana R."/>
        </authorList>
    </citation>
    <scope>NUCLEOTIDE SEQUENCE</scope>
    <source>
        <strain evidence="10">PPL560</strain>
    </source>
</reference>
<feature type="binding site" evidence="8">
    <location>
        <position position="56"/>
    </location>
    <ligand>
        <name>ATP</name>
        <dbReference type="ChEBI" id="CHEBI:30616"/>
    </ligand>
</feature>
<evidence type="ECO:0000256" key="7">
    <source>
        <dbReference type="ARBA" id="ARBA00022842"/>
    </source>
</evidence>
<feature type="binding site" evidence="8">
    <location>
        <position position="43"/>
    </location>
    <ligand>
        <name>substrate</name>
    </ligand>
</feature>
<evidence type="ECO:0000256" key="6">
    <source>
        <dbReference type="ARBA" id="ARBA00022840"/>
    </source>
</evidence>
<dbReference type="SUPFAM" id="SSF52540">
    <property type="entry name" value="P-loop containing nucleoside triphosphate hydrolases"/>
    <property type="match status" value="1"/>
</dbReference>
<evidence type="ECO:0000313" key="11">
    <source>
        <dbReference type="Proteomes" id="UP001430647"/>
    </source>
</evidence>
<evidence type="ECO:0000256" key="4">
    <source>
        <dbReference type="ARBA" id="ARBA00022741"/>
    </source>
</evidence>
<proteinExistence type="inferred from homology"/>
<dbReference type="InterPro" id="IPR027417">
    <property type="entry name" value="P-loop_NTPase"/>
</dbReference>
<dbReference type="PANTHER" id="PTHR43210:SF5">
    <property type="entry name" value="DETHIOBIOTIN SYNTHETASE"/>
    <property type="match status" value="1"/>
</dbReference>
<dbReference type="GO" id="GO:0004141">
    <property type="term" value="F:dethiobiotin synthase activity"/>
    <property type="evidence" value="ECO:0007669"/>
    <property type="project" value="UniProtKB-UniRule"/>
</dbReference>
<feature type="active site" evidence="8">
    <location>
        <position position="39"/>
    </location>
</feature>
<organism evidence="10">
    <name type="scientific">Xanthomonas indica</name>
    <dbReference type="NCBI Taxonomy" id="2912242"/>
    <lineage>
        <taxon>Bacteria</taxon>
        <taxon>Pseudomonadati</taxon>
        <taxon>Pseudomonadota</taxon>
        <taxon>Gammaproteobacteria</taxon>
        <taxon>Lysobacterales</taxon>
        <taxon>Lysobacteraceae</taxon>
        <taxon>Xanthomonas</taxon>
    </lineage>
</organism>
<comment type="catalytic activity">
    <reaction evidence="8">
        <text>(7R,8S)-7,8-diammoniononanoate + CO2 + ATP = (4R,5S)-dethiobiotin + ADP + phosphate + 3 H(+)</text>
        <dbReference type="Rhea" id="RHEA:15805"/>
        <dbReference type="ChEBI" id="CHEBI:15378"/>
        <dbReference type="ChEBI" id="CHEBI:16526"/>
        <dbReference type="ChEBI" id="CHEBI:30616"/>
        <dbReference type="ChEBI" id="CHEBI:43474"/>
        <dbReference type="ChEBI" id="CHEBI:149469"/>
        <dbReference type="ChEBI" id="CHEBI:149473"/>
        <dbReference type="ChEBI" id="CHEBI:456216"/>
        <dbReference type="EC" id="6.3.3.3"/>
    </reaction>
</comment>
<keyword evidence="4 8" id="KW-0547">Nucleotide-binding</keyword>
<dbReference type="EMBL" id="JAKJPQ010000006">
    <property type="protein sequence ID" value="MCI2261656.1"/>
    <property type="molecule type" value="Genomic_DNA"/>
</dbReference>
<comment type="cofactor">
    <cofactor evidence="8">
        <name>Mg(2+)</name>
        <dbReference type="ChEBI" id="CHEBI:18420"/>
    </cofactor>
</comment>
<evidence type="ECO:0000256" key="2">
    <source>
        <dbReference type="ARBA" id="ARBA00022598"/>
    </source>
</evidence>
<gene>
    <name evidence="8 10" type="primary">bioD</name>
    <name evidence="9" type="ORF">L3V74_08890</name>
    <name evidence="10" type="ORF">Q7W82_05860</name>
</gene>
<keyword evidence="11" id="KW-1185">Reference proteome</keyword>
<dbReference type="Gene3D" id="3.40.50.300">
    <property type="entry name" value="P-loop containing nucleotide triphosphate hydrolases"/>
    <property type="match status" value="1"/>
</dbReference>
<feature type="binding site" evidence="8">
    <location>
        <begin position="177"/>
        <end position="178"/>
    </location>
    <ligand>
        <name>ATP</name>
        <dbReference type="ChEBI" id="CHEBI:30616"/>
    </ligand>
</feature>
<protein>
    <recommendedName>
        <fullName evidence="8">ATP-dependent dethiobiotin synthetase BioD</fullName>
        <ecNumber evidence="8">6.3.3.3</ecNumber>
    </recommendedName>
    <alternativeName>
        <fullName evidence="8">DTB synthetase</fullName>
        <shortName evidence="8">DTBS</shortName>
    </alternativeName>
    <alternativeName>
        <fullName evidence="8">Dethiobiotin synthase</fullName>
    </alternativeName>
</protein>
<dbReference type="Pfam" id="PF13500">
    <property type="entry name" value="AAA_26"/>
    <property type="match status" value="1"/>
</dbReference>
<evidence type="ECO:0000256" key="8">
    <source>
        <dbReference type="HAMAP-Rule" id="MF_00336"/>
    </source>
</evidence>
<feature type="binding site" evidence="8">
    <location>
        <position position="212"/>
    </location>
    <ligand>
        <name>ATP</name>
        <dbReference type="ChEBI" id="CHEBI:30616"/>
    </ligand>
</feature>
<dbReference type="CDD" id="cd03109">
    <property type="entry name" value="DTBS"/>
    <property type="match status" value="1"/>
</dbReference>